<dbReference type="EMBL" id="CAJVPK010006446">
    <property type="protein sequence ID" value="CAG8650897.1"/>
    <property type="molecule type" value="Genomic_DNA"/>
</dbReference>
<comment type="caution">
    <text evidence="1">The sequence shown here is derived from an EMBL/GenBank/DDBJ whole genome shotgun (WGS) entry which is preliminary data.</text>
</comment>
<evidence type="ECO:0000313" key="1">
    <source>
        <dbReference type="EMBL" id="CAG8650897.1"/>
    </source>
</evidence>
<accession>A0A9N9H3P8</accession>
<dbReference type="OrthoDB" id="2367307at2759"/>
<gene>
    <name evidence="1" type="ORF">DEBURN_LOCUS11454</name>
</gene>
<dbReference type="AlphaFoldDB" id="A0A9N9H3P8"/>
<dbReference type="Proteomes" id="UP000789706">
    <property type="component" value="Unassembled WGS sequence"/>
</dbReference>
<protein>
    <submittedName>
        <fullName evidence="1">6921_t:CDS:1</fullName>
    </submittedName>
</protein>
<proteinExistence type="predicted"/>
<feature type="non-terminal residue" evidence="1">
    <location>
        <position position="47"/>
    </location>
</feature>
<keyword evidence="2" id="KW-1185">Reference proteome</keyword>
<evidence type="ECO:0000313" key="2">
    <source>
        <dbReference type="Proteomes" id="UP000789706"/>
    </source>
</evidence>
<name>A0A9N9H3P8_9GLOM</name>
<sequence>MRNPTALFNVFIQSDAFYLLQILSLIELHNTIHLLWEIDTIDGDEIK</sequence>
<organism evidence="1 2">
    <name type="scientific">Diversispora eburnea</name>
    <dbReference type="NCBI Taxonomy" id="1213867"/>
    <lineage>
        <taxon>Eukaryota</taxon>
        <taxon>Fungi</taxon>
        <taxon>Fungi incertae sedis</taxon>
        <taxon>Mucoromycota</taxon>
        <taxon>Glomeromycotina</taxon>
        <taxon>Glomeromycetes</taxon>
        <taxon>Diversisporales</taxon>
        <taxon>Diversisporaceae</taxon>
        <taxon>Diversispora</taxon>
    </lineage>
</organism>
<reference evidence="1" key="1">
    <citation type="submission" date="2021-06" db="EMBL/GenBank/DDBJ databases">
        <authorList>
            <person name="Kallberg Y."/>
            <person name="Tangrot J."/>
            <person name="Rosling A."/>
        </authorList>
    </citation>
    <scope>NUCLEOTIDE SEQUENCE</scope>
    <source>
        <strain evidence="1">AZ414A</strain>
    </source>
</reference>